<evidence type="ECO:0000313" key="2">
    <source>
        <dbReference type="EMBL" id="MDR5895029.1"/>
    </source>
</evidence>
<accession>A0ABU1GSR9</accession>
<dbReference type="Gene3D" id="3.90.180.10">
    <property type="entry name" value="Medium-chain alcohol dehydrogenases, catalytic domain"/>
    <property type="match status" value="1"/>
</dbReference>
<evidence type="ECO:0000259" key="1">
    <source>
        <dbReference type="SMART" id="SM00829"/>
    </source>
</evidence>
<name>A0ABU1GSR9_9GAMM</name>
<protein>
    <submittedName>
        <fullName evidence="2">Acryloyl-CoA reductase</fullName>
        <ecNumber evidence="2">1.3.1.95</ecNumber>
    </submittedName>
</protein>
<dbReference type="InterPro" id="IPR011032">
    <property type="entry name" value="GroES-like_sf"/>
</dbReference>
<sequence>MAHAVRVFETEPRVRLEHMDDPVPGQGQVVVDIEYSALNYKDALALTGRGKIIRAYPLTPGVDAAGVVADSRDERYRAGDRVIMTGWGVGERTDGGFTTRQCFDADTLVLCPDNLAAKDAMIAGTAGLTAMLALMKLETLQQSPAAGPLLVTGATGGVGQWAVTLLSAAGFEVHALTGKPDQAEHLKTLGAHEIVDRHAFTENVRPLDKACYAGGVDTVGSAVLAALLSRTFDYGNVAAVGLAGGMDLHTSVAPFILRGVSLLGIESVRAPFEQRQEAWQRLAGLGAGATAPLLSGVIGFESLETTARSMIDGTTAGRYLVDPAK</sequence>
<dbReference type="EMBL" id="JARWAO010000001">
    <property type="protein sequence ID" value="MDR5895029.1"/>
    <property type="molecule type" value="Genomic_DNA"/>
</dbReference>
<dbReference type="PANTHER" id="PTHR43677:SF1">
    <property type="entry name" value="ACRYLYL-COA REDUCTASE ACUI-RELATED"/>
    <property type="match status" value="1"/>
</dbReference>
<keyword evidence="3" id="KW-1185">Reference proteome</keyword>
<dbReference type="Gene3D" id="3.40.50.720">
    <property type="entry name" value="NAD(P)-binding Rossmann-like Domain"/>
    <property type="match status" value="1"/>
</dbReference>
<keyword evidence="2" id="KW-0560">Oxidoreductase</keyword>
<feature type="domain" description="Enoyl reductase (ER)" evidence="1">
    <location>
        <begin position="9"/>
        <end position="321"/>
    </location>
</feature>
<dbReference type="Proteomes" id="UP001269375">
    <property type="component" value="Unassembled WGS sequence"/>
</dbReference>
<dbReference type="InterPro" id="IPR014188">
    <property type="entry name" value="Acrylyl-CoA_reductase_AcuI"/>
</dbReference>
<reference evidence="2 3" key="1">
    <citation type="submission" date="2023-04" db="EMBL/GenBank/DDBJ databases">
        <title>A long-awaited taxogenomic arrangement of the family Halomonadaceae.</title>
        <authorList>
            <person name="De La Haba R."/>
            <person name="Chuvochina M."/>
            <person name="Wittouck S."/>
            <person name="Arahal D.R."/>
            <person name="Sanchez-Porro C."/>
            <person name="Hugenholtz P."/>
            <person name="Ventosa A."/>
        </authorList>
    </citation>
    <scope>NUCLEOTIDE SEQUENCE [LARGE SCALE GENOMIC DNA]</scope>
    <source>
        <strain evidence="2 3">DSM 22428</strain>
    </source>
</reference>
<dbReference type="GO" id="GO:0043958">
    <property type="term" value="F:acryloyl-CoA reductase (NADH) activity"/>
    <property type="evidence" value="ECO:0007669"/>
    <property type="project" value="UniProtKB-EC"/>
</dbReference>
<dbReference type="PANTHER" id="PTHR43677">
    <property type="entry name" value="SHORT-CHAIN DEHYDROGENASE/REDUCTASE"/>
    <property type="match status" value="1"/>
</dbReference>
<dbReference type="InterPro" id="IPR020843">
    <property type="entry name" value="ER"/>
</dbReference>
<dbReference type="InterPro" id="IPR036291">
    <property type="entry name" value="NAD(P)-bd_dom_sf"/>
</dbReference>
<dbReference type="NCBIfam" id="TIGR02823">
    <property type="entry name" value="oxido_YhdH"/>
    <property type="match status" value="1"/>
</dbReference>
<evidence type="ECO:0000313" key="3">
    <source>
        <dbReference type="Proteomes" id="UP001269375"/>
    </source>
</evidence>
<dbReference type="InterPro" id="IPR013154">
    <property type="entry name" value="ADH-like_N"/>
</dbReference>
<dbReference type="SMART" id="SM00829">
    <property type="entry name" value="PKS_ER"/>
    <property type="match status" value="1"/>
</dbReference>
<dbReference type="Pfam" id="PF08240">
    <property type="entry name" value="ADH_N"/>
    <property type="match status" value="1"/>
</dbReference>
<dbReference type="RefSeq" id="WP_251592393.1">
    <property type="nucleotide sequence ID" value="NZ_JAMLJI010000002.1"/>
</dbReference>
<dbReference type="SUPFAM" id="SSF50129">
    <property type="entry name" value="GroES-like"/>
    <property type="match status" value="1"/>
</dbReference>
<comment type="caution">
    <text evidence="2">The sequence shown here is derived from an EMBL/GenBank/DDBJ whole genome shotgun (WGS) entry which is preliminary data.</text>
</comment>
<organism evidence="2 3">
    <name type="scientific">Larsenimonas suaedae</name>
    <dbReference type="NCBI Taxonomy" id="1851019"/>
    <lineage>
        <taxon>Bacteria</taxon>
        <taxon>Pseudomonadati</taxon>
        <taxon>Pseudomonadota</taxon>
        <taxon>Gammaproteobacteria</taxon>
        <taxon>Oceanospirillales</taxon>
        <taxon>Halomonadaceae</taxon>
        <taxon>Larsenimonas</taxon>
    </lineage>
</organism>
<gene>
    <name evidence="2" type="ORF">QC825_02925</name>
</gene>
<dbReference type="InterPro" id="IPR051397">
    <property type="entry name" value="Zn-ADH-like_protein"/>
</dbReference>
<dbReference type="SUPFAM" id="SSF51735">
    <property type="entry name" value="NAD(P)-binding Rossmann-fold domains"/>
    <property type="match status" value="1"/>
</dbReference>
<dbReference type="EC" id="1.3.1.95" evidence="2"/>
<proteinExistence type="predicted"/>
<dbReference type="InterPro" id="IPR013149">
    <property type="entry name" value="ADH-like_C"/>
</dbReference>
<dbReference type="Pfam" id="PF00107">
    <property type="entry name" value="ADH_zinc_N"/>
    <property type="match status" value="1"/>
</dbReference>